<organism evidence="3 4">
    <name type="scientific">Pseudomonas lijiangensis</name>
    <dbReference type="NCBI Taxonomy" id="2995658"/>
    <lineage>
        <taxon>Bacteria</taxon>
        <taxon>Pseudomonadati</taxon>
        <taxon>Pseudomonadota</taxon>
        <taxon>Gammaproteobacteria</taxon>
        <taxon>Pseudomonadales</taxon>
        <taxon>Pseudomonadaceae</taxon>
        <taxon>Pseudomonas</taxon>
    </lineage>
</organism>
<dbReference type="PROSITE" id="PS50404">
    <property type="entry name" value="GST_NTER"/>
    <property type="match status" value="1"/>
</dbReference>
<feature type="domain" description="GST C-terminal" evidence="2">
    <location>
        <begin position="86"/>
        <end position="207"/>
    </location>
</feature>
<dbReference type="PROSITE" id="PS50405">
    <property type="entry name" value="GST_CTER"/>
    <property type="match status" value="1"/>
</dbReference>
<dbReference type="CDD" id="cd03180">
    <property type="entry name" value="GST_C_2"/>
    <property type="match status" value="1"/>
</dbReference>
<gene>
    <name evidence="3" type="ORF">KQP88_11985</name>
</gene>
<reference evidence="4" key="1">
    <citation type="submission" date="2021-06" db="EMBL/GenBank/DDBJ databases">
        <title>Identification of Pseudomonas cichorii causing bacterial leaf black spot of flue-cured tobacco, a new disease in China.</title>
        <authorList>
            <person name="Lu C.-H."/>
        </authorList>
    </citation>
    <scope>NUCLEOTIDE SEQUENCE [LARGE SCALE GENOMIC DNA]</scope>
    <source>
        <strain evidence="4">LJ2</strain>
    </source>
</reference>
<dbReference type="EMBL" id="CP076668">
    <property type="protein sequence ID" value="QWU85435.1"/>
    <property type="molecule type" value="Genomic_DNA"/>
</dbReference>
<feature type="domain" description="GST N-terminal" evidence="1">
    <location>
        <begin position="1"/>
        <end position="81"/>
    </location>
</feature>
<evidence type="ECO:0000313" key="3">
    <source>
        <dbReference type="EMBL" id="QWU85435.1"/>
    </source>
</evidence>
<evidence type="ECO:0000259" key="2">
    <source>
        <dbReference type="PROSITE" id="PS50405"/>
    </source>
</evidence>
<dbReference type="SFLD" id="SFLDG01150">
    <property type="entry name" value="Main.1:_Beta-like"/>
    <property type="match status" value="1"/>
</dbReference>
<dbReference type="CDD" id="cd03047">
    <property type="entry name" value="GST_N_2"/>
    <property type="match status" value="1"/>
</dbReference>
<dbReference type="InterPro" id="IPR004046">
    <property type="entry name" value="GST_C"/>
</dbReference>
<dbReference type="SFLD" id="SFLDG00358">
    <property type="entry name" value="Main_(cytGST)"/>
    <property type="match status" value="1"/>
</dbReference>
<name>A0ABX8HYU4_9PSED</name>
<dbReference type="SFLD" id="SFLDS00019">
    <property type="entry name" value="Glutathione_Transferase_(cytos"/>
    <property type="match status" value="1"/>
</dbReference>
<evidence type="ECO:0000259" key="1">
    <source>
        <dbReference type="PROSITE" id="PS50404"/>
    </source>
</evidence>
<dbReference type="PANTHER" id="PTHR44051:SF19">
    <property type="entry name" value="DISULFIDE-BOND OXIDOREDUCTASE YFCG"/>
    <property type="match status" value="1"/>
</dbReference>
<dbReference type="InterPro" id="IPR004045">
    <property type="entry name" value="Glutathione_S-Trfase_N"/>
</dbReference>
<dbReference type="InterPro" id="IPR010987">
    <property type="entry name" value="Glutathione-S-Trfase_C-like"/>
</dbReference>
<dbReference type="RefSeq" id="WP_216705805.1">
    <property type="nucleotide sequence ID" value="NZ_CP076668.1"/>
</dbReference>
<dbReference type="PANTHER" id="PTHR44051">
    <property type="entry name" value="GLUTATHIONE S-TRANSFERASE-RELATED"/>
    <property type="match status" value="1"/>
</dbReference>
<protein>
    <submittedName>
        <fullName evidence="3">Glutathione S-transferase</fullName>
    </submittedName>
</protein>
<dbReference type="Proteomes" id="UP000683401">
    <property type="component" value="Chromosome"/>
</dbReference>
<dbReference type="Pfam" id="PF13409">
    <property type="entry name" value="GST_N_2"/>
    <property type="match status" value="1"/>
</dbReference>
<evidence type="ECO:0000313" key="4">
    <source>
        <dbReference type="Proteomes" id="UP000683401"/>
    </source>
</evidence>
<proteinExistence type="predicted"/>
<dbReference type="Pfam" id="PF00043">
    <property type="entry name" value="GST_C"/>
    <property type="match status" value="1"/>
</dbReference>
<accession>A0ABX8HYU4</accession>
<sequence>MLRILGKASSINVRKVLWACAETDRPFEREDWGSGFRATDTPEFMALNPNAMVPVILEDDFVLWESNTIIRYLAAAHPDEGFYPAQPRARARIDQWIDWQATDLNKSWTYAFMSLVRRSAEFQDTDALKASCSSWSRHMQILDRQLERTGAYVAGQSFTLADIPIGLSVNRWFETPLDHPDFPAVAAYYERLSERPGYLLYGRNGTP</sequence>
<keyword evidence="4" id="KW-1185">Reference proteome</keyword>
<dbReference type="InterPro" id="IPR040079">
    <property type="entry name" value="Glutathione_S-Trfase"/>
</dbReference>